<dbReference type="SUPFAM" id="SSF56209">
    <property type="entry name" value="Nitrile hydratase alpha chain"/>
    <property type="match status" value="2"/>
</dbReference>
<evidence type="ECO:0008006" key="3">
    <source>
        <dbReference type="Google" id="ProtNLM"/>
    </source>
</evidence>
<proteinExistence type="predicted"/>
<dbReference type="GO" id="GO:0003824">
    <property type="term" value="F:catalytic activity"/>
    <property type="evidence" value="ECO:0007669"/>
    <property type="project" value="InterPro"/>
</dbReference>
<name>A0A563W510_9CYAN</name>
<reference evidence="1 2" key="1">
    <citation type="submission" date="2019-01" db="EMBL/GenBank/DDBJ databases">
        <authorList>
            <person name="Brito A."/>
        </authorList>
    </citation>
    <scope>NUCLEOTIDE SEQUENCE [LARGE SCALE GENOMIC DNA]</scope>
    <source>
        <strain evidence="1">1</strain>
    </source>
</reference>
<sequence length="168" mass="18842">MSNNYQNIIQNLWENPTSRENFMTEPKSYLEKQGLEIPENVQVLAHAGTFSELYLVLPPDGTEIPESDNPETKMIGRALQDSAYKALLLENPQAAAEEIGVELPDSMTIIVLQDSEDEMHFVIPANPSDDELSEADLETVAGGKRLGDFPLSKETQEYFGRHPFMMIL</sequence>
<dbReference type="Proteomes" id="UP000320055">
    <property type="component" value="Unassembled WGS sequence"/>
</dbReference>
<dbReference type="GO" id="GO:0046914">
    <property type="term" value="F:transition metal ion binding"/>
    <property type="evidence" value="ECO:0007669"/>
    <property type="project" value="InterPro"/>
</dbReference>
<evidence type="ECO:0000313" key="2">
    <source>
        <dbReference type="Proteomes" id="UP000320055"/>
    </source>
</evidence>
<dbReference type="NCBIfam" id="TIGR03793">
    <property type="entry name" value="leader_NHLP"/>
    <property type="match status" value="1"/>
</dbReference>
<dbReference type="EMBL" id="CAACVJ010000698">
    <property type="protein sequence ID" value="VEP18764.1"/>
    <property type="molecule type" value="Genomic_DNA"/>
</dbReference>
<dbReference type="RefSeq" id="WP_144863697.1">
    <property type="nucleotide sequence ID" value="NZ_LR213773.1"/>
</dbReference>
<accession>A0A563W510</accession>
<dbReference type="Gene3D" id="3.90.330.10">
    <property type="entry name" value="Nitrile hydratase alpha /Thiocyanate hydrolase gamma"/>
    <property type="match status" value="2"/>
</dbReference>
<organism evidence="1 2">
    <name type="scientific">Hyella patelloides LEGE 07179</name>
    <dbReference type="NCBI Taxonomy" id="945734"/>
    <lineage>
        <taxon>Bacteria</taxon>
        <taxon>Bacillati</taxon>
        <taxon>Cyanobacteriota</taxon>
        <taxon>Cyanophyceae</taxon>
        <taxon>Pleurocapsales</taxon>
        <taxon>Hyellaceae</taxon>
        <taxon>Hyella</taxon>
    </lineage>
</organism>
<evidence type="ECO:0000313" key="1">
    <source>
        <dbReference type="EMBL" id="VEP18764.1"/>
    </source>
</evidence>
<gene>
    <name evidence="1" type="ORF">H1P_90011</name>
</gene>
<dbReference type="OrthoDB" id="9937939at2"/>
<keyword evidence="2" id="KW-1185">Reference proteome</keyword>
<dbReference type="InterPro" id="IPR022513">
    <property type="entry name" value="TOMM_pelo"/>
</dbReference>
<protein>
    <recommendedName>
        <fullName evidence="3">Nitrile hydratase alpha /Thiocyanate hydrolase gamma domain-containing protein</fullName>
    </recommendedName>
</protein>
<dbReference type="AlphaFoldDB" id="A0A563W510"/>
<dbReference type="InterPro" id="IPR036648">
    <property type="entry name" value="CN_Hdrase_a/SCN_Hdrase_g_sf"/>
</dbReference>